<organism evidence="3 5">
    <name type="scientific">Dracunculus medinensis</name>
    <name type="common">Guinea worm</name>
    <dbReference type="NCBI Taxonomy" id="318479"/>
    <lineage>
        <taxon>Eukaryota</taxon>
        <taxon>Metazoa</taxon>
        <taxon>Ecdysozoa</taxon>
        <taxon>Nematoda</taxon>
        <taxon>Chromadorea</taxon>
        <taxon>Rhabditida</taxon>
        <taxon>Spirurina</taxon>
        <taxon>Dracunculoidea</taxon>
        <taxon>Dracunculidae</taxon>
        <taxon>Dracunculus</taxon>
    </lineage>
</organism>
<evidence type="ECO:0000313" key="3">
    <source>
        <dbReference type="Proteomes" id="UP000038040"/>
    </source>
</evidence>
<evidence type="ECO:0000256" key="1">
    <source>
        <dbReference type="SAM" id="MobiDB-lite"/>
    </source>
</evidence>
<gene>
    <name evidence="2" type="ORF">DME_LOCUS7289</name>
</gene>
<accession>A0A0N4U7Y9</accession>
<evidence type="ECO:0000313" key="4">
    <source>
        <dbReference type="Proteomes" id="UP000274756"/>
    </source>
</evidence>
<keyword evidence="4" id="KW-1185">Reference proteome</keyword>
<dbReference type="EMBL" id="UYYG01001159">
    <property type="protein sequence ID" value="VDN57316.1"/>
    <property type="molecule type" value="Genomic_DNA"/>
</dbReference>
<dbReference type="Proteomes" id="UP000038040">
    <property type="component" value="Unplaced"/>
</dbReference>
<dbReference type="AlphaFoldDB" id="A0A0N4U7Y9"/>
<feature type="compositionally biased region" description="Basic and acidic residues" evidence="1">
    <location>
        <begin position="18"/>
        <end position="35"/>
    </location>
</feature>
<evidence type="ECO:0000313" key="5">
    <source>
        <dbReference type="WBParaSite" id="DME_0000313001-mRNA-1"/>
    </source>
</evidence>
<name>A0A0N4U7Y9_DRAME</name>
<reference evidence="5" key="1">
    <citation type="submission" date="2017-02" db="UniProtKB">
        <authorList>
            <consortium name="WormBaseParasite"/>
        </authorList>
    </citation>
    <scope>IDENTIFICATION</scope>
</reference>
<feature type="region of interest" description="Disordered" evidence="1">
    <location>
        <begin position="1"/>
        <end position="35"/>
    </location>
</feature>
<proteinExistence type="predicted"/>
<dbReference type="WBParaSite" id="DME_0000313001-mRNA-1">
    <property type="protein sequence ID" value="DME_0000313001-mRNA-1"/>
    <property type="gene ID" value="DME_0000313001"/>
</dbReference>
<reference evidence="2 4" key="2">
    <citation type="submission" date="2018-11" db="EMBL/GenBank/DDBJ databases">
        <authorList>
            <consortium name="Pathogen Informatics"/>
        </authorList>
    </citation>
    <scope>NUCLEOTIDE SEQUENCE [LARGE SCALE GENOMIC DNA]</scope>
</reference>
<sequence>MGQTLERMKKYSNSMSQVDREGDGDDNIKESTEEHYQRSYKEVLLENFQKNESLYQVLNGHEMDGK</sequence>
<dbReference type="Proteomes" id="UP000274756">
    <property type="component" value="Unassembled WGS sequence"/>
</dbReference>
<evidence type="ECO:0000313" key="2">
    <source>
        <dbReference type="EMBL" id="VDN57316.1"/>
    </source>
</evidence>
<dbReference type="OrthoDB" id="10508143at2759"/>
<protein>
    <submittedName>
        <fullName evidence="2 5">Uncharacterized protein</fullName>
    </submittedName>
</protein>